<dbReference type="Pfam" id="PF00512">
    <property type="entry name" value="HisKA"/>
    <property type="match status" value="1"/>
</dbReference>
<proteinExistence type="predicted"/>
<comment type="catalytic activity">
    <reaction evidence="1">
        <text>ATP + protein L-histidine = ADP + protein N-phospho-L-histidine.</text>
        <dbReference type="EC" id="2.7.13.3"/>
    </reaction>
</comment>
<accession>A0A840MNB1</accession>
<dbReference type="InterPro" id="IPR003661">
    <property type="entry name" value="HisK_dim/P_dom"/>
</dbReference>
<evidence type="ECO:0000256" key="10">
    <source>
        <dbReference type="ARBA" id="ARBA00023136"/>
    </source>
</evidence>
<keyword evidence="4" id="KW-0597">Phosphoprotein</keyword>
<keyword evidence="7 14" id="KW-0418">Kinase</keyword>
<dbReference type="InterPro" id="IPR004358">
    <property type="entry name" value="Sig_transdc_His_kin-like_C"/>
</dbReference>
<dbReference type="GO" id="GO:0005886">
    <property type="term" value="C:plasma membrane"/>
    <property type="evidence" value="ECO:0007669"/>
    <property type="project" value="TreeGrafter"/>
</dbReference>
<dbReference type="SUPFAM" id="SSF47384">
    <property type="entry name" value="Homodimeric domain of signal transducing histidine kinase"/>
    <property type="match status" value="1"/>
</dbReference>
<organism evidence="14 15">
    <name type="scientific">Chitinivorax tropicus</name>
    <dbReference type="NCBI Taxonomy" id="714531"/>
    <lineage>
        <taxon>Bacteria</taxon>
        <taxon>Pseudomonadati</taxon>
        <taxon>Pseudomonadota</taxon>
        <taxon>Betaproteobacteria</taxon>
        <taxon>Chitinivorax</taxon>
    </lineage>
</organism>
<evidence type="ECO:0000256" key="4">
    <source>
        <dbReference type="ARBA" id="ARBA00022553"/>
    </source>
</evidence>
<dbReference type="EMBL" id="JACHHY010000010">
    <property type="protein sequence ID" value="MBB5018589.1"/>
    <property type="molecule type" value="Genomic_DNA"/>
</dbReference>
<evidence type="ECO:0000256" key="11">
    <source>
        <dbReference type="SAM" id="Phobius"/>
    </source>
</evidence>
<sequence>MIRINPFTRFVILLPTTLLLGVTLFASVSYRETRNAMIAEFQAALREEITALETIYQQQGHKALIEVVTARAKANTGESPNETVAVYLLTDAKGRKLAGNLAAWPATAQAQDESSLQFVDPLTGDTVVAVVFLLYADQRLLVGRRALFEHVGRHLWENYALLVASALVVSLLSGWAFTSGLRQRLGRISATAERIRHGHMNERIPETRSDDEIERLVRQLNRMLDQVESLMQHARTTSSAIAHDLRHPISRLRNELELLADEAGETPMRDRLESLQGDIDHILKVFQAVLRLGRLEAGAYALQFEDTDLAELVSDAVSLYEPIAEAQGRAILLQTLAGRTAVDRDLIFQAVANLIDNALRYGAGDVEVSVAHHNISVRDHGEGIPEADRERVLQPFVRLDDSRSMPGSGLGLTLVRAIVESHGGQLSLDDAQPGLRINLTLPGAVGARVAP</sequence>
<keyword evidence="8 11" id="KW-1133">Transmembrane helix</keyword>
<keyword evidence="6 11" id="KW-0812">Transmembrane</keyword>
<evidence type="ECO:0000256" key="7">
    <source>
        <dbReference type="ARBA" id="ARBA00022777"/>
    </source>
</evidence>
<keyword evidence="10 11" id="KW-0472">Membrane</keyword>
<dbReference type="SMART" id="SM00388">
    <property type="entry name" value="HisKA"/>
    <property type="match status" value="1"/>
</dbReference>
<evidence type="ECO:0000259" key="13">
    <source>
        <dbReference type="PROSITE" id="PS50885"/>
    </source>
</evidence>
<dbReference type="AlphaFoldDB" id="A0A840MNB1"/>
<evidence type="ECO:0000256" key="5">
    <source>
        <dbReference type="ARBA" id="ARBA00022679"/>
    </source>
</evidence>
<name>A0A840MNB1_9PROT</name>
<dbReference type="SUPFAM" id="SSF158472">
    <property type="entry name" value="HAMP domain-like"/>
    <property type="match status" value="1"/>
</dbReference>
<evidence type="ECO:0000256" key="2">
    <source>
        <dbReference type="ARBA" id="ARBA00004370"/>
    </source>
</evidence>
<dbReference type="Gene3D" id="6.10.340.10">
    <property type="match status" value="1"/>
</dbReference>
<dbReference type="Proteomes" id="UP000575898">
    <property type="component" value="Unassembled WGS sequence"/>
</dbReference>
<keyword evidence="9" id="KW-0902">Two-component regulatory system</keyword>
<protein>
    <recommendedName>
        <fullName evidence="3">histidine kinase</fullName>
        <ecNumber evidence="3">2.7.13.3</ecNumber>
    </recommendedName>
</protein>
<dbReference type="Pfam" id="PF02518">
    <property type="entry name" value="HATPase_c"/>
    <property type="match status" value="1"/>
</dbReference>
<dbReference type="RefSeq" id="WP_184038112.1">
    <property type="nucleotide sequence ID" value="NZ_JACHHY010000010.1"/>
</dbReference>
<dbReference type="PANTHER" id="PTHR45436:SF8">
    <property type="entry name" value="HISTIDINE KINASE"/>
    <property type="match status" value="1"/>
</dbReference>
<dbReference type="InterPro" id="IPR005467">
    <property type="entry name" value="His_kinase_dom"/>
</dbReference>
<dbReference type="Pfam" id="PF00672">
    <property type="entry name" value="HAMP"/>
    <property type="match status" value="1"/>
</dbReference>
<dbReference type="Gene3D" id="1.10.287.130">
    <property type="match status" value="1"/>
</dbReference>
<evidence type="ECO:0000256" key="9">
    <source>
        <dbReference type="ARBA" id="ARBA00023012"/>
    </source>
</evidence>
<reference evidence="14 15" key="1">
    <citation type="submission" date="2020-08" db="EMBL/GenBank/DDBJ databases">
        <title>Genomic Encyclopedia of Type Strains, Phase IV (KMG-IV): sequencing the most valuable type-strain genomes for metagenomic binning, comparative biology and taxonomic classification.</title>
        <authorList>
            <person name="Goeker M."/>
        </authorList>
    </citation>
    <scope>NUCLEOTIDE SEQUENCE [LARGE SCALE GENOMIC DNA]</scope>
    <source>
        <strain evidence="14 15">DSM 27165</strain>
    </source>
</reference>
<evidence type="ECO:0000259" key="12">
    <source>
        <dbReference type="PROSITE" id="PS50109"/>
    </source>
</evidence>
<dbReference type="InterPro" id="IPR036097">
    <property type="entry name" value="HisK_dim/P_sf"/>
</dbReference>
<dbReference type="SUPFAM" id="SSF55874">
    <property type="entry name" value="ATPase domain of HSP90 chaperone/DNA topoisomerase II/histidine kinase"/>
    <property type="match status" value="1"/>
</dbReference>
<dbReference type="InterPro" id="IPR003594">
    <property type="entry name" value="HATPase_dom"/>
</dbReference>
<evidence type="ECO:0000256" key="1">
    <source>
        <dbReference type="ARBA" id="ARBA00000085"/>
    </source>
</evidence>
<dbReference type="SMART" id="SM00387">
    <property type="entry name" value="HATPase_c"/>
    <property type="match status" value="1"/>
</dbReference>
<evidence type="ECO:0000256" key="3">
    <source>
        <dbReference type="ARBA" id="ARBA00012438"/>
    </source>
</evidence>
<evidence type="ECO:0000313" key="14">
    <source>
        <dbReference type="EMBL" id="MBB5018589.1"/>
    </source>
</evidence>
<dbReference type="InterPro" id="IPR036890">
    <property type="entry name" value="HATPase_C_sf"/>
</dbReference>
<dbReference type="PROSITE" id="PS50885">
    <property type="entry name" value="HAMP"/>
    <property type="match status" value="1"/>
</dbReference>
<keyword evidence="15" id="KW-1185">Reference proteome</keyword>
<evidence type="ECO:0000313" key="15">
    <source>
        <dbReference type="Proteomes" id="UP000575898"/>
    </source>
</evidence>
<dbReference type="InterPro" id="IPR050428">
    <property type="entry name" value="TCS_sensor_his_kinase"/>
</dbReference>
<comment type="caution">
    <text evidence="14">The sequence shown here is derived from an EMBL/GenBank/DDBJ whole genome shotgun (WGS) entry which is preliminary data.</text>
</comment>
<feature type="domain" description="HAMP" evidence="13">
    <location>
        <begin position="179"/>
        <end position="232"/>
    </location>
</feature>
<dbReference type="CDD" id="cd00082">
    <property type="entry name" value="HisKA"/>
    <property type="match status" value="1"/>
</dbReference>
<dbReference type="PROSITE" id="PS50109">
    <property type="entry name" value="HIS_KIN"/>
    <property type="match status" value="1"/>
</dbReference>
<dbReference type="PRINTS" id="PR00344">
    <property type="entry name" value="BCTRLSENSOR"/>
</dbReference>
<dbReference type="SMART" id="SM00304">
    <property type="entry name" value="HAMP"/>
    <property type="match status" value="1"/>
</dbReference>
<evidence type="ECO:0000256" key="6">
    <source>
        <dbReference type="ARBA" id="ARBA00022692"/>
    </source>
</evidence>
<dbReference type="GO" id="GO:0000155">
    <property type="term" value="F:phosphorelay sensor kinase activity"/>
    <property type="evidence" value="ECO:0007669"/>
    <property type="project" value="InterPro"/>
</dbReference>
<gene>
    <name evidence="14" type="ORF">HNQ59_001880</name>
</gene>
<dbReference type="PANTHER" id="PTHR45436">
    <property type="entry name" value="SENSOR HISTIDINE KINASE YKOH"/>
    <property type="match status" value="1"/>
</dbReference>
<evidence type="ECO:0000256" key="8">
    <source>
        <dbReference type="ARBA" id="ARBA00022989"/>
    </source>
</evidence>
<dbReference type="CDD" id="cd00075">
    <property type="entry name" value="HATPase"/>
    <property type="match status" value="1"/>
</dbReference>
<dbReference type="InterPro" id="IPR003660">
    <property type="entry name" value="HAMP_dom"/>
</dbReference>
<feature type="transmembrane region" description="Helical" evidence="11">
    <location>
        <begin position="159"/>
        <end position="177"/>
    </location>
</feature>
<comment type="subcellular location">
    <subcellularLocation>
        <location evidence="2">Membrane</location>
    </subcellularLocation>
</comment>
<keyword evidence="5" id="KW-0808">Transferase</keyword>
<feature type="domain" description="Histidine kinase" evidence="12">
    <location>
        <begin position="240"/>
        <end position="445"/>
    </location>
</feature>
<dbReference type="Gene3D" id="3.30.565.10">
    <property type="entry name" value="Histidine kinase-like ATPase, C-terminal domain"/>
    <property type="match status" value="1"/>
</dbReference>
<dbReference type="EC" id="2.7.13.3" evidence="3"/>
<dbReference type="CDD" id="cd06225">
    <property type="entry name" value="HAMP"/>
    <property type="match status" value="1"/>
</dbReference>